<dbReference type="AlphaFoldDB" id="A0A2S8RDG5"/>
<protein>
    <recommendedName>
        <fullName evidence="4">Adhesin domain-containing protein</fullName>
    </recommendedName>
</protein>
<sequence length="273" mass="30948">MKCKILILTMVFFMLCGCSPSINEVGPKKEVSCYSEKFFECDGKKEISIYCDFGNIEFFNWDKKTIKLEIKKKIIGVLKNENLNEDSDDRLNEKLDDFKIELIEEKDKLNFDIKYTGKNDSSVNKMVDLKIYLPEFIDVLNLHLDEGWVKFHDDLKGILNADTNIADIEINKLIGKVNIKGNMGNVSILEGRISKNSSIVKNIGSISIKSQFEEGGDYIINTGAGNIDIKASKDSKVSFESIGAVEKNDFEEYNYPTKVKVNTSIGKISIKEY</sequence>
<reference evidence="2 3" key="1">
    <citation type="journal article" date="2018" name="Syst. Appl. Microbiol.">
        <title>Characterization and high-quality draft genome sequence of Herbivorax saccincola A7, an anaerobic, alkaliphilic, thermophilic, cellulolytic, and xylanolytic bacterium.</title>
        <authorList>
            <person name="Aikawa S."/>
            <person name="Baramee S."/>
            <person name="Sermsathanaswadi J."/>
            <person name="Thianheng P."/>
            <person name="Tachaapaikoon C."/>
            <person name="Shikata A."/>
            <person name="Waeonukul R."/>
            <person name="Pason P."/>
            <person name="Ratanakhanokchai K."/>
            <person name="Kosugi A."/>
        </authorList>
    </citation>
    <scope>NUCLEOTIDE SEQUENCE [LARGE SCALE GENOMIC DNA]</scope>
    <source>
        <strain evidence="2 3">A7</strain>
    </source>
</reference>
<evidence type="ECO:0000256" key="1">
    <source>
        <dbReference type="SAM" id="SignalP"/>
    </source>
</evidence>
<organism evidence="2 3">
    <name type="scientific">Acetivibrio saccincola</name>
    <dbReference type="NCBI Taxonomy" id="1677857"/>
    <lineage>
        <taxon>Bacteria</taxon>
        <taxon>Bacillati</taxon>
        <taxon>Bacillota</taxon>
        <taxon>Clostridia</taxon>
        <taxon>Eubacteriales</taxon>
        <taxon>Oscillospiraceae</taxon>
        <taxon>Acetivibrio</taxon>
    </lineage>
</organism>
<evidence type="ECO:0000313" key="3">
    <source>
        <dbReference type="Proteomes" id="UP000239720"/>
    </source>
</evidence>
<proteinExistence type="predicted"/>
<dbReference type="EMBL" id="NEMB01000003">
    <property type="protein sequence ID" value="PQQ67836.1"/>
    <property type="molecule type" value="Genomic_DNA"/>
</dbReference>
<dbReference type="Proteomes" id="UP000239720">
    <property type="component" value="Unassembled WGS sequence"/>
</dbReference>
<evidence type="ECO:0000313" key="2">
    <source>
        <dbReference type="EMBL" id="PQQ67836.1"/>
    </source>
</evidence>
<feature type="signal peptide" evidence="1">
    <location>
        <begin position="1"/>
        <end position="23"/>
    </location>
</feature>
<comment type="caution">
    <text evidence="2">The sequence shown here is derived from an EMBL/GenBank/DDBJ whole genome shotgun (WGS) entry which is preliminary data.</text>
</comment>
<gene>
    <name evidence="2" type="ORF">B9R14_14465</name>
</gene>
<accession>A0A2S8RDG5</accession>
<keyword evidence="1" id="KW-0732">Signal</keyword>
<dbReference type="PROSITE" id="PS51257">
    <property type="entry name" value="PROKAR_LIPOPROTEIN"/>
    <property type="match status" value="1"/>
</dbReference>
<feature type="chain" id="PRO_5039546049" description="Adhesin domain-containing protein" evidence="1">
    <location>
        <begin position="24"/>
        <end position="273"/>
    </location>
</feature>
<name>A0A2S8RDG5_9FIRM</name>
<evidence type="ECO:0008006" key="4">
    <source>
        <dbReference type="Google" id="ProtNLM"/>
    </source>
</evidence>
<dbReference type="OrthoDB" id="1738147at2"/>
<dbReference type="RefSeq" id="WP_105368495.1">
    <property type="nucleotide sequence ID" value="NZ_DAONOL010000016.1"/>
</dbReference>